<proteinExistence type="predicted"/>
<dbReference type="PRINTS" id="PR01415">
    <property type="entry name" value="ANKYRIN"/>
</dbReference>
<evidence type="ECO:0000256" key="4">
    <source>
        <dbReference type="SAM" id="SignalP"/>
    </source>
</evidence>
<evidence type="ECO:0000256" key="1">
    <source>
        <dbReference type="ARBA" id="ARBA00022737"/>
    </source>
</evidence>
<name>L1JR74_GUITC</name>
<protein>
    <submittedName>
        <fullName evidence="5 6">Uncharacterized protein</fullName>
    </submittedName>
</protein>
<dbReference type="InterPro" id="IPR050745">
    <property type="entry name" value="Multifunctional_regulatory"/>
</dbReference>
<dbReference type="PANTHER" id="PTHR24189:SF50">
    <property type="entry name" value="ANKYRIN REPEAT AND SOCS BOX PROTEIN 2"/>
    <property type="match status" value="1"/>
</dbReference>
<keyword evidence="1" id="KW-0677">Repeat</keyword>
<dbReference type="Pfam" id="PF12796">
    <property type="entry name" value="Ank_2"/>
    <property type="match status" value="1"/>
</dbReference>
<keyword evidence="7" id="KW-1185">Reference proteome</keyword>
<keyword evidence="2 3" id="KW-0040">ANK repeat</keyword>
<dbReference type="eggNOG" id="KOG4412">
    <property type="taxonomic scope" value="Eukaryota"/>
</dbReference>
<dbReference type="PaxDb" id="55529-EKX51071"/>
<dbReference type="Gene3D" id="1.25.40.20">
    <property type="entry name" value="Ankyrin repeat-containing domain"/>
    <property type="match status" value="1"/>
</dbReference>
<dbReference type="EMBL" id="JH992976">
    <property type="protein sequence ID" value="EKX51071.1"/>
    <property type="molecule type" value="Genomic_DNA"/>
</dbReference>
<evidence type="ECO:0000313" key="6">
    <source>
        <dbReference type="EnsemblProtists" id="EKX51071"/>
    </source>
</evidence>
<dbReference type="PROSITE" id="PS50297">
    <property type="entry name" value="ANK_REP_REGION"/>
    <property type="match status" value="1"/>
</dbReference>
<dbReference type="Proteomes" id="UP000011087">
    <property type="component" value="Unassembled WGS sequence"/>
</dbReference>
<organism evidence="5">
    <name type="scientific">Guillardia theta (strain CCMP2712)</name>
    <name type="common">Cryptophyte</name>
    <dbReference type="NCBI Taxonomy" id="905079"/>
    <lineage>
        <taxon>Eukaryota</taxon>
        <taxon>Cryptophyceae</taxon>
        <taxon>Pyrenomonadales</taxon>
        <taxon>Geminigeraceae</taxon>
        <taxon>Guillardia</taxon>
    </lineage>
</organism>
<dbReference type="KEGG" id="gtt:GUITHDRAFT_134600"/>
<dbReference type="HOGENOM" id="CLU_676962_0_0_1"/>
<dbReference type="InterPro" id="IPR002110">
    <property type="entry name" value="Ankyrin_rpt"/>
</dbReference>
<reference evidence="7" key="2">
    <citation type="submission" date="2012-11" db="EMBL/GenBank/DDBJ databases">
        <authorList>
            <person name="Kuo A."/>
            <person name="Curtis B.A."/>
            <person name="Tanifuji G."/>
            <person name="Burki F."/>
            <person name="Gruber A."/>
            <person name="Irimia M."/>
            <person name="Maruyama S."/>
            <person name="Arias M.C."/>
            <person name="Ball S.G."/>
            <person name="Gile G.H."/>
            <person name="Hirakawa Y."/>
            <person name="Hopkins J.F."/>
            <person name="Rensing S.A."/>
            <person name="Schmutz J."/>
            <person name="Symeonidi A."/>
            <person name="Elias M."/>
            <person name="Eveleigh R.J."/>
            <person name="Herman E.K."/>
            <person name="Klute M.J."/>
            <person name="Nakayama T."/>
            <person name="Obornik M."/>
            <person name="Reyes-Prieto A."/>
            <person name="Armbrust E.V."/>
            <person name="Aves S.J."/>
            <person name="Beiko R.G."/>
            <person name="Coutinho P."/>
            <person name="Dacks J.B."/>
            <person name="Durnford D.G."/>
            <person name="Fast N.M."/>
            <person name="Green B.R."/>
            <person name="Grisdale C."/>
            <person name="Hempe F."/>
            <person name="Henrissat B."/>
            <person name="Hoppner M.P."/>
            <person name="Ishida K.-I."/>
            <person name="Kim E."/>
            <person name="Koreny L."/>
            <person name="Kroth P.G."/>
            <person name="Liu Y."/>
            <person name="Malik S.-B."/>
            <person name="Maier U.G."/>
            <person name="McRose D."/>
            <person name="Mock T."/>
            <person name="Neilson J.A."/>
            <person name="Onodera N.T."/>
            <person name="Poole A.M."/>
            <person name="Pritham E.J."/>
            <person name="Richards T.A."/>
            <person name="Rocap G."/>
            <person name="Roy S.W."/>
            <person name="Sarai C."/>
            <person name="Schaack S."/>
            <person name="Shirato S."/>
            <person name="Slamovits C.H."/>
            <person name="Spencer D.F."/>
            <person name="Suzuki S."/>
            <person name="Worden A.Z."/>
            <person name="Zauner S."/>
            <person name="Barry K."/>
            <person name="Bell C."/>
            <person name="Bharti A.K."/>
            <person name="Crow J.A."/>
            <person name="Grimwood J."/>
            <person name="Kramer R."/>
            <person name="Lindquist E."/>
            <person name="Lucas S."/>
            <person name="Salamov A."/>
            <person name="McFadden G.I."/>
            <person name="Lane C.E."/>
            <person name="Keeling P.J."/>
            <person name="Gray M.W."/>
            <person name="Grigoriev I.V."/>
            <person name="Archibald J.M."/>
        </authorList>
    </citation>
    <scope>NUCLEOTIDE SEQUENCE</scope>
    <source>
        <strain evidence="7">CCMP2712</strain>
    </source>
</reference>
<dbReference type="OrthoDB" id="194358at2759"/>
<dbReference type="EnsemblProtists" id="EKX51071">
    <property type="protein sequence ID" value="EKX51071"/>
    <property type="gene ID" value="GUITHDRAFT_134600"/>
</dbReference>
<evidence type="ECO:0000313" key="5">
    <source>
        <dbReference type="EMBL" id="EKX51071.1"/>
    </source>
</evidence>
<reference evidence="6" key="3">
    <citation type="submission" date="2016-03" db="UniProtKB">
        <authorList>
            <consortium name="EnsemblProtists"/>
        </authorList>
    </citation>
    <scope>IDENTIFICATION</scope>
</reference>
<reference evidence="5 7" key="1">
    <citation type="journal article" date="2012" name="Nature">
        <title>Algal genomes reveal evolutionary mosaicism and the fate of nucleomorphs.</title>
        <authorList>
            <consortium name="DOE Joint Genome Institute"/>
            <person name="Curtis B.A."/>
            <person name="Tanifuji G."/>
            <person name="Burki F."/>
            <person name="Gruber A."/>
            <person name="Irimia M."/>
            <person name="Maruyama S."/>
            <person name="Arias M.C."/>
            <person name="Ball S.G."/>
            <person name="Gile G.H."/>
            <person name="Hirakawa Y."/>
            <person name="Hopkins J.F."/>
            <person name="Kuo A."/>
            <person name="Rensing S.A."/>
            <person name="Schmutz J."/>
            <person name="Symeonidi A."/>
            <person name="Elias M."/>
            <person name="Eveleigh R.J."/>
            <person name="Herman E.K."/>
            <person name="Klute M.J."/>
            <person name="Nakayama T."/>
            <person name="Obornik M."/>
            <person name="Reyes-Prieto A."/>
            <person name="Armbrust E.V."/>
            <person name="Aves S.J."/>
            <person name="Beiko R.G."/>
            <person name="Coutinho P."/>
            <person name="Dacks J.B."/>
            <person name="Durnford D.G."/>
            <person name="Fast N.M."/>
            <person name="Green B.R."/>
            <person name="Grisdale C.J."/>
            <person name="Hempel F."/>
            <person name="Henrissat B."/>
            <person name="Hoppner M.P."/>
            <person name="Ishida K."/>
            <person name="Kim E."/>
            <person name="Koreny L."/>
            <person name="Kroth P.G."/>
            <person name="Liu Y."/>
            <person name="Malik S.B."/>
            <person name="Maier U.G."/>
            <person name="McRose D."/>
            <person name="Mock T."/>
            <person name="Neilson J.A."/>
            <person name="Onodera N.T."/>
            <person name="Poole A.M."/>
            <person name="Pritham E.J."/>
            <person name="Richards T.A."/>
            <person name="Rocap G."/>
            <person name="Roy S.W."/>
            <person name="Sarai C."/>
            <person name="Schaack S."/>
            <person name="Shirato S."/>
            <person name="Slamovits C.H."/>
            <person name="Spencer D.F."/>
            <person name="Suzuki S."/>
            <person name="Worden A.Z."/>
            <person name="Zauner S."/>
            <person name="Barry K."/>
            <person name="Bell C."/>
            <person name="Bharti A.K."/>
            <person name="Crow J.A."/>
            <person name="Grimwood J."/>
            <person name="Kramer R."/>
            <person name="Lindquist E."/>
            <person name="Lucas S."/>
            <person name="Salamov A."/>
            <person name="McFadden G.I."/>
            <person name="Lane C.E."/>
            <person name="Keeling P.J."/>
            <person name="Gray M.W."/>
            <person name="Grigoriev I.V."/>
            <person name="Archibald J.M."/>
        </authorList>
    </citation>
    <scope>NUCLEOTIDE SEQUENCE</scope>
    <source>
        <strain evidence="5 7">CCMP2712</strain>
    </source>
</reference>
<dbReference type="PROSITE" id="PS50088">
    <property type="entry name" value="ANK_REPEAT"/>
    <property type="match status" value="1"/>
</dbReference>
<dbReference type="RefSeq" id="XP_005838051.1">
    <property type="nucleotide sequence ID" value="XM_005837994.1"/>
</dbReference>
<dbReference type="AlphaFoldDB" id="L1JR74"/>
<feature type="chain" id="PRO_5008771660" evidence="4">
    <location>
        <begin position="30"/>
        <end position="407"/>
    </location>
</feature>
<keyword evidence="4" id="KW-0732">Signal</keyword>
<dbReference type="InterPro" id="IPR036770">
    <property type="entry name" value="Ankyrin_rpt-contain_sf"/>
</dbReference>
<dbReference type="PANTHER" id="PTHR24189">
    <property type="entry name" value="MYOTROPHIN"/>
    <property type="match status" value="1"/>
</dbReference>
<accession>L1JR74</accession>
<dbReference type="SUPFAM" id="SSF48403">
    <property type="entry name" value="Ankyrin repeat"/>
    <property type="match status" value="1"/>
</dbReference>
<dbReference type="STRING" id="905079.L1JR74"/>
<evidence type="ECO:0000256" key="3">
    <source>
        <dbReference type="PROSITE-ProRule" id="PRU00023"/>
    </source>
</evidence>
<evidence type="ECO:0000256" key="2">
    <source>
        <dbReference type="ARBA" id="ARBA00023043"/>
    </source>
</evidence>
<sequence>MTAPLLSLLPFRLLLLLLLLLLFLPQSGSIEPLLSDSLLHQVAADGKVEHARELLFSSPHLVNAEDALSQTPLHAVCYISPCQSAKTLSGRQQCEESHRARRLEMAELLIQHGADVNAMDEEGKTALHYASMSGLLDVCGVLMRAGGETWQENSLVDGEHVESVLVLLANGADPDIQDKLGMTSLLLANSTQGKQRHRLLKPSRQRHVLESKVKMMDGDSCMGEDCGPNTADVAAVQGAQAGSILAADATEASIASDAAAAASTATELIPLVLLRQTKKPVRAQMKQQKLQQRVLDAPYRLAGYSVADYNPSAPSADPWSGAAALPASGFPHKCRRNPEMVSVPAVEKTASSQDEDKKSLRFGQAPKHARLSLRERIALNRFRKEEQLKAEQMRRHERLVHTIDHLI</sequence>
<evidence type="ECO:0000313" key="7">
    <source>
        <dbReference type="Proteomes" id="UP000011087"/>
    </source>
</evidence>
<feature type="repeat" description="ANK" evidence="3">
    <location>
        <begin position="122"/>
        <end position="154"/>
    </location>
</feature>
<dbReference type="SMART" id="SM00248">
    <property type="entry name" value="ANK"/>
    <property type="match status" value="3"/>
</dbReference>
<gene>
    <name evidence="5" type="ORF">GUITHDRAFT_134600</name>
</gene>
<feature type="signal peptide" evidence="4">
    <location>
        <begin position="1"/>
        <end position="29"/>
    </location>
</feature>
<dbReference type="GeneID" id="17307991"/>